<dbReference type="PANTHER" id="PTHR35841:SF1">
    <property type="entry name" value="PHOSPHONATES-BINDING PERIPLASMIC PROTEIN"/>
    <property type="match status" value="1"/>
</dbReference>
<evidence type="ECO:0008006" key="3">
    <source>
        <dbReference type="Google" id="ProtNLM"/>
    </source>
</evidence>
<dbReference type="Pfam" id="PF12974">
    <property type="entry name" value="Phosphonate-bd"/>
    <property type="match status" value="1"/>
</dbReference>
<dbReference type="EMBL" id="QOCE01000029">
    <property type="protein sequence ID" value="RBW55475.1"/>
    <property type="molecule type" value="Genomic_DNA"/>
</dbReference>
<dbReference type="SUPFAM" id="SSF53850">
    <property type="entry name" value="Periplasmic binding protein-like II"/>
    <property type="match status" value="1"/>
</dbReference>
<dbReference type="PANTHER" id="PTHR35841">
    <property type="entry name" value="PHOSPHONATES-BINDING PERIPLASMIC PROTEIN"/>
    <property type="match status" value="1"/>
</dbReference>
<dbReference type="Gene3D" id="3.40.190.10">
    <property type="entry name" value="Periplasmic binding protein-like II"/>
    <property type="match status" value="1"/>
</dbReference>
<evidence type="ECO:0000313" key="2">
    <source>
        <dbReference type="Proteomes" id="UP000252706"/>
    </source>
</evidence>
<dbReference type="Proteomes" id="UP000252706">
    <property type="component" value="Unassembled WGS sequence"/>
</dbReference>
<name>A0A366WYJ4_9RHOB</name>
<gene>
    <name evidence="1" type="ORF">DS909_10165</name>
</gene>
<accession>A0A366WYJ4</accession>
<dbReference type="AlphaFoldDB" id="A0A366WYJ4"/>
<reference evidence="1 2" key="1">
    <citation type="submission" date="2018-07" db="EMBL/GenBank/DDBJ databases">
        <title>Modular assembly of carbohydrate-degrading microbial communities in the ocean.</title>
        <authorList>
            <person name="Enke T.N."/>
            <person name="Datta M.S."/>
            <person name="Schwartzman J.A."/>
            <person name="Cermak N."/>
            <person name="Schmitz D.A."/>
            <person name="Barrere J."/>
            <person name="Cordero O.X."/>
        </authorList>
    </citation>
    <scope>NUCLEOTIDE SEQUENCE [LARGE SCALE GENOMIC DNA]</scope>
    <source>
        <strain evidence="1 2">C3M10</strain>
    </source>
</reference>
<sequence length="245" mass="26648">MTAMLGMYDMPALQPANNRLWAAIRSNLNDGPETLDRDRDFWEIWRDPDMVFSQTCGMPFRTQLHGTVQLVGTPDYGLPDCPAGYYRSVFVAHADTTSDLAELCTGVFAYNEAVSQSGWAAPTTHLKGLGLKPAKVLQSGGHALSAQAVSDGRADFAALDMLTWVLLQEHEPFAQSLRIVELTDPTPTLPYITALGRDRTLIAAAVRAAIAELSSEDRDTLHLHGLVDIPAETYLAVPTPAAPEE</sequence>
<protein>
    <recommendedName>
        <fullName evidence="3">Phosphate ABC transporter substrate-binding protein</fullName>
    </recommendedName>
</protein>
<evidence type="ECO:0000313" key="1">
    <source>
        <dbReference type="EMBL" id="RBW55475.1"/>
    </source>
</evidence>
<organism evidence="1 2">
    <name type="scientific">Phaeobacter gallaeciensis</name>
    <dbReference type="NCBI Taxonomy" id="60890"/>
    <lineage>
        <taxon>Bacteria</taxon>
        <taxon>Pseudomonadati</taxon>
        <taxon>Pseudomonadota</taxon>
        <taxon>Alphaproteobacteria</taxon>
        <taxon>Rhodobacterales</taxon>
        <taxon>Roseobacteraceae</taxon>
        <taxon>Phaeobacter</taxon>
    </lineage>
</organism>
<dbReference type="OrthoDB" id="7353682at2"/>
<proteinExistence type="predicted"/>
<comment type="caution">
    <text evidence="1">The sequence shown here is derived from an EMBL/GenBank/DDBJ whole genome shotgun (WGS) entry which is preliminary data.</text>
</comment>